<dbReference type="AlphaFoldDB" id="A0AA39P5Q9"/>
<proteinExistence type="predicted"/>
<keyword evidence="2" id="KW-1185">Reference proteome</keyword>
<evidence type="ECO:0000313" key="2">
    <source>
        <dbReference type="Proteomes" id="UP001175228"/>
    </source>
</evidence>
<evidence type="ECO:0000313" key="1">
    <source>
        <dbReference type="EMBL" id="KAK0478090.1"/>
    </source>
</evidence>
<organism evidence="1 2">
    <name type="scientific">Armillaria luteobubalina</name>
    <dbReference type="NCBI Taxonomy" id="153913"/>
    <lineage>
        <taxon>Eukaryota</taxon>
        <taxon>Fungi</taxon>
        <taxon>Dikarya</taxon>
        <taxon>Basidiomycota</taxon>
        <taxon>Agaricomycotina</taxon>
        <taxon>Agaricomycetes</taxon>
        <taxon>Agaricomycetidae</taxon>
        <taxon>Agaricales</taxon>
        <taxon>Marasmiineae</taxon>
        <taxon>Physalacriaceae</taxon>
        <taxon>Armillaria</taxon>
    </lineage>
</organism>
<accession>A0AA39P5Q9</accession>
<comment type="caution">
    <text evidence="1">The sequence shown here is derived from an EMBL/GenBank/DDBJ whole genome shotgun (WGS) entry which is preliminary data.</text>
</comment>
<name>A0AA39P5Q9_9AGAR</name>
<reference evidence="1" key="1">
    <citation type="submission" date="2023-06" db="EMBL/GenBank/DDBJ databases">
        <authorList>
            <consortium name="Lawrence Berkeley National Laboratory"/>
            <person name="Ahrendt S."/>
            <person name="Sahu N."/>
            <person name="Indic B."/>
            <person name="Wong-Bajracharya J."/>
            <person name="Merenyi Z."/>
            <person name="Ke H.-M."/>
            <person name="Monk M."/>
            <person name="Kocsube S."/>
            <person name="Drula E."/>
            <person name="Lipzen A."/>
            <person name="Balint B."/>
            <person name="Henrissat B."/>
            <person name="Andreopoulos B."/>
            <person name="Martin F.M."/>
            <person name="Harder C.B."/>
            <person name="Rigling D."/>
            <person name="Ford K.L."/>
            <person name="Foster G.D."/>
            <person name="Pangilinan J."/>
            <person name="Papanicolaou A."/>
            <person name="Barry K."/>
            <person name="LaButti K."/>
            <person name="Viragh M."/>
            <person name="Koriabine M."/>
            <person name="Yan M."/>
            <person name="Riley R."/>
            <person name="Champramary S."/>
            <person name="Plett K.L."/>
            <person name="Tsai I.J."/>
            <person name="Slot J."/>
            <person name="Sipos G."/>
            <person name="Plett J."/>
            <person name="Nagy L.G."/>
            <person name="Grigoriev I.V."/>
        </authorList>
    </citation>
    <scope>NUCLEOTIDE SEQUENCE</scope>
    <source>
        <strain evidence="1">HWK02</strain>
    </source>
</reference>
<dbReference type="Proteomes" id="UP001175228">
    <property type="component" value="Unassembled WGS sequence"/>
</dbReference>
<evidence type="ECO:0008006" key="3">
    <source>
        <dbReference type="Google" id="ProtNLM"/>
    </source>
</evidence>
<gene>
    <name evidence="1" type="ORF">EDD18DRAFT_1364757</name>
</gene>
<dbReference type="EMBL" id="JAUEPU010000097">
    <property type="protein sequence ID" value="KAK0478090.1"/>
    <property type="molecule type" value="Genomic_DNA"/>
</dbReference>
<protein>
    <recommendedName>
        <fullName evidence="3">DUF4219 domain-containing protein</fullName>
    </recommendedName>
</protein>
<sequence>MPSFDTTKMGFNNPNTSNYGEWKENMLALLKTHRKYLVTIGCDPEPEFADADNPTYQEKKDWKDWKETQGAAAGTIYLCLNESQKAHVKSCLDDPERIFFGLKKETEKSLLNLASWGALVMSCIHALCPAHFGL</sequence>